<reference evidence="2 3" key="2">
    <citation type="submission" date="2018-03" db="EMBL/GenBank/DDBJ databases">
        <authorList>
            <person name="Keele B.F."/>
        </authorList>
    </citation>
    <scope>NUCLEOTIDE SEQUENCE [LARGE SCALE GENOMIC DNA]</scope>
    <source>
        <strain evidence="2 3">D13</strain>
    </source>
</reference>
<evidence type="ECO:0000313" key="2">
    <source>
        <dbReference type="EMBL" id="AVP97726.1"/>
    </source>
</evidence>
<keyword evidence="1" id="KW-0812">Transmembrane</keyword>
<keyword evidence="1" id="KW-0472">Membrane</keyword>
<keyword evidence="1" id="KW-1133">Transmembrane helix</keyword>
<name>A0A2P1PS92_9GAMM</name>
<feature type="transmembrane region" description="Helical" evidence="1">
    <location>
        <begin position="77"/>
        <end position="100"/>
    </location>
</feature>
<feature type="transmembrane region" description="Helical" evidence="1">
    <location>
        <begin position="7"/>
        <end position="28"/>
    </location>
</feature>
<feature type="transmembrane region" description="Helical" evidence="1">
    <location>
        <begin position="48"/>
        <end position="68"/>
    </location>
</feature>
<dbReference type="Proteomes" id="UP000241074">
    <property type="component" value="Chromosome"/>
</dbReference>
<dbReference type="KEGG" id="xba:C7S18_11180"/>
<keyword evidence="3" id="KW-1185">Reference proteome</keyword>
<proteinExistence type="predicted"/>
<organism evidence="2 3">
    <name type="scientific">Ahniella affigens</name>
    <dbReference type="NCBI Taxonomy" id="2021234"/>
    <lineage>
        <taxon>Bacteria</taxon>
        <taxon>Pseudomonadati</taxon>
        <taxon>Pseudomonadota</taxon>
        <taxon>Gammaproteobacteria</taxon>
        <taxon>Lysobacterales</taxon>
        <taxon>Rhodanobacteraceae</taxon>
        <taxon>Ahniella</taxon>
    </lineage>
</organism>
<reference evidence="2 3" key="1">
    <citation type="submission" date="2018-03" db="EMBL/GenBank/DDBJ databases">
        <title>Ahniella affigens gen. nov., sp. nov., a gammaproteobacterium isolated from sandy soil near a stream.</title>
        <authorList>
            <person name="Ko Y."/>
            <person name="Kim J.-H."/>
        </authorList>
    </citation>
    <scope>NUCLEOTIDE SEQUENCE [LARGE SCALE GENOMIC DNA]</scope>
    <source>
        <strain evidence="2 3">D13</strain>
    </source>
</reference>
<dbReference type="OrthoDB" id="7061302at2"/>
<dbReference type="EMBL" id="CP027860">
    <property type="protein sequence ID" value="AVP97726.1"/>
    <property type="molecule type" value="Genomic_DNA"/>
</dbReference>
<dbReference type="RefSeq" id="WP_106891646.1">
    <property type="nucleotide sequence ID" value="NZ_CP027860.1"/>
</dbReference>
<accession>A0A2P1PS92</accession>
<sequence>MTALARVFVVKIAATVLFWCVPLLLFPTDVLVRLGIPEPGSLLLFVRLLGWAYLALCVGYGFGLAAALKGQRAMGSIAAGIVSNGGASLYLCYFGLSGAWSDWGGIMPWLLWASAAVTGLLAVLLYWFGVRGRPEPTDTHHQ</sequence>
<evidence type="ECO:0000256" key="1">
    <source>
        <dbReference type="SAM" id="Phobius"/>
    </source>
</evidence>
<evidence type="ECO:0000313" key="3">
    <source>
        <dbReference type="Proteomes" id="UP000241074"/>
    </source>
</evidence>
<dbReference type="AlphaFoldDB" id="A0A2P1PS92"/>
<feature type="transmembrane region" description="Helical" evidence="1">
    <location>
        <begin position="106"/>
        <end position="128"/>
    </location>
</feature>
<protein>
    <submittedName>
        <fullName evidence="2">Uncharacterized protein</fullName>
    </submittedName>
</protein>
<gene>
    <name evidence="2" type="ORF">C7S18_11180</name>
</gene>